<keyword evidence="4" id="KW-0645">Protease</keyword>
<dbReference type="InterPro" id="IPR050185">
    <property type="entry name" value="Ub_carboxyl-term_hydrolase"/>
</dbReference>
<dbReference type="InterPro" id="IPR028889">
    <property type="entry name" value="USP"/>
</dbReference>
<keyword evidence="7" id="KW-0788">Thiol protease</keyword>
<evidence type="ECO:0000256" key="6">
    <source>
        <dbReference type="ARBA" id="ARBA00022801"/>
    </source>
</evidence>
<dbReference type="EMBL" id="QGMK01000182">
    <property type="protein sequence ID" value="TVY83531.1"/>
    <property type="molecule type" value="Genomic_DNA"/>
</dbReference>
<feature type="compositionally biased region" description="Low complexity" evidence="8">
    <location>
        <begin position="467"/>
        <end position="489"/>
    </location>
</feature>
<feature type="region of interest" description="Disordered" evidence="8">
    <location>
        <begin position="1116"/>
        <end position="1219"/>
    </location>
</feature>
<feature type="domain" description="DUSP" evidence="10">
    <location>
        <begin position="258"/>
        <end position="377"/>
    </location>
</feature>
<dbReference type="Pfam" id="PF06337">
    <property type="entry name" value="DUSP"/>
    <property type="match status" value="1"/>
</dbReference>
<evidence type="ECO:0000256" key="8">
    <source>
        <dbReference type="SAM" id="MobiDB-lite"/>
    </source>
</evidence>
<dbReference type="PROSITE" id="PS00973">
    <property type="entry name" value="USP_2"/>
    <property type="match status" value="1"/>
</dbReference>
<dbReference type="PANTHER" id="PTHR21646">
    <property type="entry name" value="UBIQUITIN CARBOXYL-TERMINAL HYDROLASE"/>
    <property type="match status" value="1"/>
</dbReference>
<feature type="region of interest" description="Disordered" evidence="8">
    <location>
        <begin position="895"/>
        <end position="920"/>
    </location>
</feature>
<feature type="compositionally biased region" description="Polar residues" evidence="8">
    <location>
        <begin position="128"/>
        <end position="150"/>
    </location>
</feature>
<feature type="domain" description="USP" evidence="9">
    <location>
        <begin position="617"/>
        <end position="1448"/>
    </location>
</feature>
<sequence>MPPSLLLASHSHPHPHPKRSDSELHRQLAFTTSSTKKRKLSPQHILGQHSDINPDTPLNSVEPPDSQSPCGPPRIDVHDDGNLPPRIPQLQQNTAALSAGDYVLSAASSPTAYYANLSIQSERGDSSAAETQRASLAPSEQDTNRSQSPLRTFSQRAIMGGAADLPGQRSSSPLKRTAAELEDSDVPSSQKDDVDMIAVPPSDPPEPTEATPVHQREQSVDMLGNETEARISNGPAMQTEQFEREGAAILSIPEHEVPSVDYQIKTITTICEAAHQHEPKEGEMMYLVSKRWLQRVEDRSSVARQNSKVEIEGEIGFIDNSDLIQETIKDSDGIDFVRLKHGLGLHSVELFPQDAWDLVVGWHGIMPGTIPIQRYAHNSNPDRTGIANMQFELHPPVFTIHRLYAENNPLSLPQLLKASNPPPLVYCPSRSMRYYDFLKKIKEKSQIDQSKKVRVWRVPKLLPAAEPVAPTANTVTPPSSRPSSPAPHSTIPSSEPQDSWKHLLLQVPDFLQLEKGSGRELVDEERGDITTQKNYNGQSTLGFVGLGDDQTIVLDEAVNTNSFVSNYVTKDGKSTSTALTRSGVSQSQPNSGRNSPAPSGPMTRGRTQKSGKTNGVVGLGNLGNTCYMNSALQCVRSVEELTKYFLSGVATGEINYNNPLGNNGQVAESYGRLLAEIYNEKVPASVSPRNFKNTIGKYAPSFSGYGQQDSQEFLGFLLDGLQEDLSRVLKKPYIEKPDSTDDMVNNPEAIREMAAKVWDITKKRDDSVIADLFTGMYKSTLVCPVCSKVSITFDPFNNLTLQLPIENAWRHPVKYFPLNDRPHTINVDMDKQGSIMSLKQFVSERVDVPVERLFVAEEFRGKFYKIPDNSAVASDEFSTNDNLAMYELEAKPSNWPPIRKQKKQKSMMYGNDSEEDDVPSWEDPRAEKMMVPIFHRRPNLSTARYKKPWALAPYPHFIIVTPEEARSEEVIKRKILEKVATLSTHSIFKNDDEAGESVADSIDPDLVLTPESDADSSGGSKVVATSVDGEDGLVDVTMKESHGANKTTEDDSGSSKAGDNEKSLLPLKKFNSRRPNFLAPGSFLKAELQNMFVLGYLPSSKKEIIPTGWNSVEEDKTYPTLASRIPEPRQTHDSSSGSSRSGSVSGQDEDSHRDDASGQTRMADESSDEDEAAARPTVPRALPVRPAAPKSGVRVGFRKRRPRNLKTYSKKGYQPSRKLDDMNDAFEQDEILDEGPLIRLGEGIIVDWDAHAYEVLYDANTPNDNDHQGYDCVKNMPYLPDPLLDAKRKNRELRKKHGITLDDCLNEFGKEEILSEADTWYCPRCKEHRRASKKFELWKTPDILVMHLKRFSSSAIRRDKLDVLVDFPVEGLNLSSRVIETQDGKQEIYDLFAVDDHWGGLGGGHYTAYAKNFNDNEWYEYNDSSASKIKDPSRVVTSSAYLLFYRRRSDVPLGGPKFKQIIQDYDNPPESGEDELAESGEEQGPVGSTFRGSSGPLTGVGAAHRRPNHGSASTELRVVNPSALESLPAYQAHEQDDDGPPPLVEDDDMNGGSRDSGGIILQDSIEEDEGIGMEMNYTNLNSLNQPGSSGFHTSNWSFDALSGRNIRESNHMGSPAGSDASDLVQNNSSAGPGSVQDRMEEFSGASPDDDYVDETPVPDIDPNELHNIVDLHSNLLQNHALNEVPPNYELSEEYEEPATEIHVEEGEGLDPALKSE</sequence>
<feature type="region of interest" description="Disordered" evidence="8">
    <location>
        <begin position="467"/>
        <end position="497"/>
    </location>
</feature>
<feature type="compositionally biased region" description="Acidic residues" evidence="8">
    <location>
        <begin position="1471"/>
        <end position="1481"/>
    </location>
</feature>
<feature type="region of interest" description="Disordered" evidence="8">
    <location>
        <begin position="162"/>
        <end position="217"/>
    </location>
</feature>
<keyword evidence="6 11" id="KW-0378">Hydrolase</keyword>
<dbReference type="Gene3D" id="3.30.2230.10">
    <property type="entry name" value="DUSP-like"/>
    <property type="match status" value="1"/>
</dbReference>
<feature type="compositionally biased region" description="Basic and acidic residues" evidence="8">
    <location>
        <begin position="1037"/>
        <end position="1049"/>
    </location>
</feature>
<feature type="region of interest" description="Disordered" evidence="8">
    <location>
        <begin position="1692"/>
        <end position="1716"/>
    </location>
</feature>
<feature type="compositionally biased region" description="Polar residues" evidence="8">
    <location>
        <begin position="572"/>
        <end position="597"/>
    </location>
</feature>
<dbReference type="InterPro" id="IPR006615">
    <property type="entry name" value="Pept_C19_DUSP"/>
</dbReference>
<dbReference type="OrthoDB" id="952271at2759"/>
<comment type="similarity">
    <text evidence="2">Belongs to the peptidase C19 family.</text>
</comment>
<proteinExistence type="inferred from homology"/>
<accession>A0A8T9CDA8</accession>
<feature type="region of interest" description="Disordered" evidence="8">
    <location>
        <begin position="1459"/>
        <end position="1518"/>
    </location>
</feature>
<feature type="compositionally biased region" description="Low complexity" evidence="8">
    <location>
        <begin position="1174"/>
        <end position="1189"/>
    </location>
</feature>
<name>A0A8T9CDA8_9HELO</name>
<dbReference type="EC" id="3.4.19.12" evidence="3"/>
<dbReference type="SUPFAM" id="SSF143791">
    <property type="entry name" value="DUSP-like"/>
    <property type="match status" value="1"/>
</dbReference>
<comment type="catalytic activity">
    <reaction evidence="1">
        <text>Thiol-dependent hydrolysis of ester, thioester, amide, peptide and isopeptide bonds formed by the C-terminal Gly of ubiquitin (a 76-residue protein attached to proteins as an intracellular targeting signal).</text>
        <dbReference type="EC" id="3.4.19.12"/>
    </reaction>
</comment>
<feature type="compositionally biased region" description="Acidic residues" evidence="8">
    <location>
        <begin position="1535"/>
        <end position="1549"/>
    </location>
</feature>
<feature type="region of interest" description="Disordered" evidence="8">
    <location>
        <begin position="1006"/>
        <end position="1067"/>
    </location>
</feature>
<dbReference type="PROSITE" id="PS00972">
    <property type="entry name" value="USP_1"/>
    <property type="match status" value="1"/>
</dbReference>
<organism evidence="11 12">
    <name type="scientific">Lachnellula suecica</name>
    <dbReference type="NCBI Taxonomy" id="602035"/>
    <lineage>
        <taxon>Eukaryota</taxon>
        <taxon>Fungi</taxon>
        <taxon>Dikarya</taxon>
        <taxon>Ascomycota</taxon>
        <taxon>Pezizomycotina</taxon>
        <taxon>Leotiomycetes</taxon>
        <taxon>Helotiales</taxon>
        <taxon>Lachnaceae</taxon>
        <taxon>Lachnellula</taxon>
    </lineage>
</organism>
<reference evidence="11 12" key="1">
    <citation type="submission" date="2018-05" db="EMBL/GenBank/DDBJ databases">
        <title>Genome sequencing and assembly of the regulated plant pathogen Lachnellula willkommii and related sister species for the development of diagnostic species identification markers.</title>
        <authorList>
            <person name="Giroux E."/>
            <person name="Bilodeau G."/>
        </authorList>
    </citation>
    <scope>NUCLEOTIDE SEQUENCE [LARGE SCALE GENOMIC DNA]</scope>
    <source>
        <strain evidence="11 12">CBS 268.59</strain>
    </source>
</reference>
<dbReference type="GO" id="GO:0016579">
    <property type="term" value="P:protein deubiquitination"/>
    <property type="evidence" value="ECO:0007669"/>
    <property type="project" value="InterPro"/>
</dbReference>
<dbReference type="SUPFAM" id="SSF54001">
    <property type="entry name" value="Cysteine proteinases"/>
    <property type="match status" value="1"/>
</dbReference>
<evidence type="ECO:0000259" key="10">
    <source>
        <dbReference type="PROSITE" id="PS51283"/>
    </source>
</evidence>
<evidence type="ECO:0000256" key="7">
    <source>
        <dbReference type="ARBA" id="ARBA00022807"/>
    </source>
</evidence>
<evidence type="ECO:0000259" key="9">
    <source>
        <dbReference type="PROSITE" id="PS50235"/>
    </source>
</evidence>
<evidence type="ECO:0000256" key="5">
    <source>
        <dbReference type="ARBA" id="ARBA00022786"/>
    </source>
</evidence>
<dbReference type="Proteomes" id="UP000469558">
    <property type="component" value="Unassembled WGS sequence"/>
</dbReference>
<dbReference type="PANTHER" id="PTHR21646:SF24">
    <property type="entry name" value="UBIQUITIN CARBOXYL-TERMINAL HYDROLASE"/>
    <property type="match status" value="1"/>
</dbReference>
<feature type="region of interest" description="Disordered" evidence="8">
    <location>
        <begin position="1531"/>
        <end position="1559"/>
    </location>
</feature>
<evidence type="ECO:0000256" key="2">
    <source>
        <dbReference type="ARBA" id="ARBA00009085"/>
    </source>
</evidence>
<dbReference type="Pfam" id="PF00443">
    <property type="entry name" value="UCH"/>
    <property type="match status" value="1"/>
</dbReference>
<dbReference type="CDD" id="cd02674">
    <property type="entry name" value="Peptidase_C19R"/>
    <property type="match status" value="1"/>
</dbReference>
<protein>
    <recommendedName>
        <fullName evidence="3">ubiquitinyl hydrolase 1</fullName>
        <ecNumber evidence="3">3.4.19.12</ecNumber>
    </recommendedName>
</protein>
<gene>
    <name evidence="11" type="primary">ubp12</name>
    <name evidence="11" type="ORF">LSUE1_G003508</name>
</gene>
<keyword evidence="5" id="KW-0833">Ubl conjugation pathway</keyword>
<dbReference type="Gene3D" id="3.90.70.10">
    <property type="entry name" value="Cysteine proteinases"/>
    <property type="match status" value="2"/>
</dbReference>
<feature type="compositionally biased region" description="Low complexity" evidence="8">
    <location>
        <begin position="1134"/>
        <end position="1146"/>
    </location>
</feature>
<feature type="compositionally biased region" description="Polar residues" evidence="8">
    <location>
        <begin position="50"/>
        <end position="69"/>
    </location>
</feature>
<dbReference type="InterPro" id="IPR001394">
    <property type="entry name" value="Peptidase_C19_UCH"/>
</dbReference>
<feature type="region of interest" description="Disordered" evidence="8">
    <location>
        <begin position="1607"/>
        <end position="1655"/>
    </location>
</feature>
<dbReference type="GO" id="GO:0006508">
    <property type="term" value="P:proteolysis"/>
    <property type="evidence" value="ECO:0007669"/>
    <property type="project" value="UniProtKB-KW"/>
</dbReference>
<evidence type="ECO:0000256" key="3">
    <source>
        <dbReference type="ARBA" id="ARBA00012759"/>
    </source>
</evidence>
<feature type="region of interest" description="Disordered" evidence="8">
    <location>
        <begin position="572"/>
        <end position="615"/>
    </location>
</feature>
<evidence type="ECO:0000313" key="12">
    <source>
        <dbReference type="Proteomes" id="UP000469558"/>
    </source>
</evidence>
<dbReference type="PROSITE" id="PS50235">
    <property type="entry name" value="USP_3"/>
    <property type="match status" value="1"/>
</dbReference>
<evidence type="ECO:0000256" key="4">
    <source>
        <dbReference type="ARBA" id="ARBA00022670"/>
    </source>
</evidence>
<feature type="compositionally biased region" description="Low complexity" evidence="8">
    <location>
        <begin position="1"/>
        <end position="10"/>
    </location>
</feature>
<dbReference type="PROSITE" id="PS51283">
    <property type="entry name" value="DUSP"/>
    <property type="match status" value="1"/>
</dbReference>
<dbReference type="InterPro" id="IPR038765">
    <property type="entry name" value="Papain-like_cys_pep_sf"/>
</dbReference>
<dbReference type="InterPro" id="IPR018200">
    <property type="entry name" value="USP_CS"/>
</dbReference>
<comment type="caution">
    <text evidence="11">The sequence shown here is derived from an EMBL/GenBank/DDBJ whole genome shotgun (WGS) entry which is preliminary data.</text>
</comment>
<dbReference type="GO" id="GO:0004843">
    <property type="term" value="F:cysteine-type deubiquitinase activity"/>
    <property type="evidence" value="ECO:0007669"/>
    <property type="project" value="UniProtKB-EC"/>
</dbReference>
<evidence type="ECO:0000256" key="1">
    <source>
        <dbReference type="ARBA" id="ARBA00000707"/>
    </source>
</evidence>
<evidence type="ECO:0000313" key="11">
    <source>
        <dbReference type="EMBL" id="TVY83531.1"/>
    </source>
</evidence>
<keyword evidence="12" id="KW-1185">Reference proteome</keyword>
<feature type="region of interest" description="Disordered" evidence="8">
    <location>
        <begin position="122"/>
        <end position="150"/>
    </location>
</feature>
<feature type="region of interest" description="Disordered" evidence="8">
    <location>
        <begin position="1"/>
        <end position="88"/>
    </location>
</feature>
<dbReference type="InterPro" id="IPR035927">
    <property type="entry name" value="DUSP-like_sf"/>
</dbReference>